<gene>
    <name evidence="1" type="ORF">Tco_0804121</name>
</gene>
<protein>
    <recommendedName>
        <fullName evidence="3">Ubiquitinyl hydrolase 1</fullName>
    </recommendedName>
</protein>
<keyword evidence="2" id="KW-1185">Reference proteome</keyword>
<evidence type="ECO:0000313" key="1">
    <source>
        <dbReference type="EMBL" id="GJS97153.1"/>
    </source>
</evidence>
<evidence type="ECO:0008006" key="3">
    <source>
        <dbReference type="Google" id="ProtNLM"/>
    </source>
</evidence>
<dbReference type="Proteomes" id="UP001151760">
    <property type="component" value="Unassembled WGS sequence"/>
</dbReference>
<reference evidence="1" key="2">
    <citation type="submission" date="2022-01" db="EMBL/GenBank/DDBJ databases">
        <authorList>
            <person name="Yamashiro T."/>
            <person name="Shiraishi A."/>
            <person name="Satake H."/>
            <person name="Nakayama K."/>
        </authorList>
    </citation>
    <scope>NUCLEOTIDE SEQUENCE</scope>
</reference>
<dbReference type="EMBL" id="BQNB010011940">
    <property type="protein sequence ID" value="GJS97153.1"/>
    <property type="molecule type" value="Genomic_DNA"/>
</dbReference>
<organism evidence="1 2">
    <name type="scientific">Tanacetum coccineum</name>
    <dbReference type="NCBI Taxonomy" id="301880"/>
    <lineage>
        <taxon>Eukaryota</taxon>
        <taxon>Viridiplantae</taxon>
        <taxon>Streptophyta</taxon>
        <taxon>Embryophyta</taxon>
        <taxon>Tracheophyta</taxon>
        <taxon>Spermatophyta</taxon>
        <taxon>Magnoliopsida</taxon>
        <taxon>eudicotyledons</taxon>
        <taxon>Gunneridae</taxon>
        <taxon>Pentapetalae</taxon>
        <taxon>asterids</taxon>
        <taxon>campanulids</taxon>
        <taxon>Asterales</taxon>
        <taxon>Asteraceae</taxon>
        <taxon>Asteroideae</taxon>
        <taxon>Anthemideae</taxon>
        <taxon>Anthemidinae</taxon>
        <taxon>Tanacetum</taxon>
    </lineage>
</organism>
<evidence type="ECO:0000313" key="2">
    <source>
        <dbReference type="Proteomes" id="UP001151760"/>
    </source>
</evidence>
<sequence>MSSSFDPKTALNDCVVILVVVYSVLFLEFEDVEDRGVTGLRSLGLCVGSRTGRVEEDCMFDGAIRSLSFGADSSYLKYGEQPHEVLTDFAILAIFRRNHYFVLKLLRNVKQPVI</sequence>
<name>A0ABQ5A551_9ASTR</name>
<reference evidence="1" key="1">
    <citation type="journal article" date="2022" name="Int. J. Mol. Sci.">
        <title>Draft Genome of Tanacetum Coccineum: Genomic Comparison of Closely Related Tanacetum-Family Plants.</title>
        <authorList>
            <person name="Yamashiro T."/>
            <person name="Shiraishi A."/>
            <person name="Nakayama K."/>
            <person name="Satake H."/>
        </authorList>
    </citation>
    <scope>NUCLEOTIDE SEQUENCE</scope>
</reference>
<comment type="caution">
    <text evidence="1">The sequence shown here is derived from an EMBL/GenBank/DDBJ whole genome shotgun (WGS) entry which is preliminary data.</text>
</comment>
<accession>A0ABQ5A551</accession>
<proteinExistence type="predicted"/>